<evidence type="ECO:0000313" key="6">
    <source>
        <dbReference type="Proteomes" id="UP001519460"/>
    </source>
</evidence>
<dbReference type="InterPro" id="IPR040079">
    <property type="entry name" value="Glutathione_S-Trfase"/>
</dbReference>
<dbReference type="AlphaFoldDB" id="A0ABD0J3J9"/>
<dbReference type="Proteomes" id="UP001519460">
    <property type="component" value="Unassembled WGS sequence"/>
</dbReference>
<evidence type="ECO:0000256" key="2">
    <source>
        <dbReference type="SAM" id="Phobius"/>
    </source>
</evidence>
<dbReference type="SFLD" id="SFLDS00019">
    <property type="entry name" value="Glutathione_Transferase_(cytos"/>
    <property type="match status" value="1"/>
</dbReference>
<keyword evidence="2" id="KW-0812">Transmembrane</keyword>
<sequence>MEQVGDFCRNNPTLLRVAGGVVVVTAGIYVCRRLLKRQVREKKVYPMNTVILHQIGRGPYAPSMTPFAVKLETYLRMARIPYQNEHAGRKSSKGKVPWIEYNGQSVADSAFCITYLNQVYGIDFHAKLTPVQRATALAFQRLVEDSLALVLQKWVHELDVGFITSSFPALSPLHIRYNISPTRKRNAWCQGMGRHSREEVLDIARKDLTAIADYMGQKKFLMGDEPCETDCTVFGMLSQLYWHSPTQRIGKIFREEFPSLVAYCDRMKKTFWPDWDQCITHGGTREATS</sequence>
<proteinExistence type="inferred from homology"/>
<dbReference type="Pfam" id="PF17171">
    <property type="entry name" value="GST_C_6"/>
    <property type="match status" value="1"/>
</dbReference>
<feature type="transmembrane region" description="Helical" evidence="2">
    <location>
        <begin position="14"/>
        <end position="35"/>
    </location>
</feature>
<evidence type="ECO:0000256" key="1">
    <source>
        <dbReference type="ARBA" id="ARBA00006475"/>
    </source>
</evidence>
<dbReference type="SUPFAM" id="SSF47616">
    <property type="entry name" value="GST C-terminal domain-like"/>
    <property type="match status" value="1"/>
</dbReference>
<dbReference type="InterPro" id="IPR033468">
    <property type="entry name" value="Metaxin_GST"/>
</dbReference>
<dbReference type="SFLD" id="SFLDG01200">
    <property type="entry name" value="SUF1.1"/>
    <property type="match status" value="1"/>
</dbReference>
<evidence type="ECO:0000259" key="4">
    <source>
        <dbReference type="Pfam" id="PF17172"/>
    </source>
</evidence>
<dbReference type="SUPFAM" id="SSF52833">
    <property type="entry name" value="Thioredoxin-like"/>
    <property type="match status" value="1"/>
</dbReference>
<protein>
    <submittedName>
        <fullName evidence="5">Uncharacterized protein</fullName>
    </submittedName>
</protein>
<reference evidence="5 6" key="1">
    <citation type="journal article" date="2023" name="Sci. Data">
        <title>Genome assembly of the Korean intertidal mud-creeper Batillaria attramentaria.</title>
        <authorList>
            <person name="Patra A.K."/>
            <person name="Ho P.T."/>
            <person name="Jun S."/>
            <person name="Lee S.J."/>
            <person name="Kim Y."/>
            <person name="Won Y.J."/>
        </authorList>
    </citation>
    <scope>NUCLEOTIDE SEQUENCE [LARGE SCALE GENOMIC DNA]</scope>
    <source>
        <strain evidence="5">Wonlab-2016</strain>
    </source>
</reference>
<keyword evidence="2" id="KW-0472">Membrane</keyword>
<comment type="caution">
    <text evidence="5">The sequence shown here is derived from an EMBL/GenBank/DDBJ whole genome shotgun (WGS) entry which is preliminary data.</text>
</comment>
<dbReference type="Gene3D" id="3.40.30.10">
    <property type="entry name" value="Glutaredoxin"/>
    <property type="match status" value="1"/>
</dbReference>
<dbReference type="InterPro" id="IPR026928">
    <property type="entry name" value="FAX/IsoI-like"/>
</dbReference>
<keyword evidence="2" id="KW-1133">Transmembrane helix</keyword>
<accession>A0ABD0J3J9</accession>
<evidence type="ECO:0000259" key="3">
    <source>
        <dbReference type="Pfam" id="PF17171"/>
    </source>
</evidence>
<dbReference type="Gene3D" id="1.20.1050.10">
    <property type="match status" value="1"/>
</dbReference>
<dbReference type="InterPro" id="IPR012336">
    <property type="entry name" value="Thioredoxin-like_fold"/>
</dbReference>
<dbReference type="SFLD" id="SFLDG01180">
    <property type="entry name" value="SUF1"/>
    <property type="match status" value="1"/>
</dbReference>
<keyword evidence="6" id="KW-1185">Reference proteome</keyword>
<comment type="similarity">
    <text evidence="1">Belongs to the FAX family.</text>
</comment>
<dbReference type="CDD" id="cd03193">
    <property type="entry name" value="GST_C_Metaxin"/>
    <property type="match status" value="1"/>
</dbReference>
<dbReference type="PANTHER" id="PTHR12289:SF41">
    <property type="entry name" value="FAILED AXON CONNECTIONS-RELATED"/>
    <property type="match status" value="1"/>
</dbReference>
<dbReference type="EMBL" id="JACVVK020000682">
    <property type="protein sequence ID" value="KAK7456550.1"/>
    <property type="molecule type" value="Genomic_DNA"/>
</dbReference>
<organism evidence="5 6">
    <name type="scientific">Batillaria attramentaria</name>
    <dbReference type="NCBI Taxonomy" id="370345"/>
    <lineage>
        <taxon>Eukaryota</taxon>
        <taxon>Metazoa</taxon>
        <taxon>Spiralia</taxon>
        <taxon>Lophotrochozoa</taxon>
        <taxon>Mollusca</taxon>
        <taxon>Gastropoda</taxon>
        <taxon>Caenogastropoda</taxon>
        <taxon>Sorbeoconcha</taxon>
        <taxon>Cerithioidea</taxon>
        <taxon>Batillariidae</taxon>
        <taxon>Batillaria</taxon>
    </lineage>
</organism>
<dbReference type="PANTHER" id="PTHR12289">
    <property type="entry name" value="METAXIN RELATED"/>
    <property type="match status" value="1"/>
</dbReference>
<name>A0ABD0J3J9_9CAEN</name>
<dbReference type="InterPro" id="IPR036282">
    <property type="entry name" value="Glutathione-S-Trfase_C_sf"/>
</dbReference>
<gene>
    <name evidence="5" type="ORF">BaRGS_00039348</name>
</gene>
<dbReference type="Pfam" id="PF17172">
    <property type="entry name" value="GST_N_4"/>
    <property type="match status" value="1"/>
</dbReference>
<dbReference type="InterPro" id="IPR050931">
    <property type="entry name" value="Mito_Protein_Transport_Metaxin"/>
</dbReference>
<evidence type="ECO:0000313" key="5">
    <source>
        <dbReference type="EMBL" id="KAK7456550.1"/>
    </source>
</evidence>
<dbReference type="InterPro" id="IPR036249">
    <property type="entry name" value="Thioredoxin-like_sf"/>
</dbReference>
<feature type="domain" description="Thioredoxin-like fold" evidence="4">
    <location>
        <begin position="66"/>
        <end position="154"/>
    </location>
</feature>
<feature type="domain" description="Metaxin glutathione S-transferase" evidence="3">
    <location>
        <begin position="204"/>
        <end position="267"/>
    </location>
</feature>